<dbReference type="InterPro" id="IPR021425">
    <property type="entry name" value="DUF3072"/>
</dbReference>
<reference evidence="2" key="1">
    <citation type="submission" date="2020-04" db="EMBL/GenBank/DDBJ databases">
        <title>Analysis of mating type loci in Filobasidium floriforme.</title>
        <authorList>
            <person name="Nowrousian M."/>
        </authorList>
    </citation>
    <scope>NUCLEOTIDE SEQUENCE</scope>
    <source>
        <strain evidence="2">CBS 6242</strain>
    </source>
</reference>
<protein>
    <submittedName>
        <fullName evidence="2">Uncharacterized protein</fullName>
    </submittedName>
</protein>
<gene>
    <name evidence="2" type="ORF">FFLO_03424</name>
</gene>
<comment type="caution">
    <text evidence="2">The sequence shown here is derived from an EMBL/GenBank/DDBJ whole genome shotgun (WGS) entry which is preliminary data.</text>
</comment>
<evidence type="ECO:0000313" key="3">
    <source>
        <dbReference type="Proteomes" id="UP000812966"/>
    </source>
</evidence>
<proteinExistence type="predicted"/>
<dbReference type="AlphaFoldDB" id="A0A8K0JMP8"/>
<feature type="compositionally biased region" description="Basic and acidic residues" evidence="1">
    <location>
        <begin position="76"/>
        <end position="87"/>
    </location>
</feature>
<feature type="compositionally biased region" description="Polar residues" evidence="1">
    <location>
        <begin position="1"/>
        <end position="14"/>
    </location>
</feature>
<feature type="region of interest" description="Disordered" evidence="1">
    <location>
        <begin position="1"/>
        <end position="87"/>
    </location>
</feature>
<keyword evidence="3" id="KW-1185">Reference proteome</keyword>
<evidence type="ECO:0000313" key="2">
    <source>
        <dbReference type="EMBL" id="KAG7539625.1"/>
    </source>
</evidence>
<evidence type="ECO:0000256" key="1">
    <source>
        <dbReference type="SAM" id="MobiDB-lite"/>
    </source>
</evidence>
<sequence length="87" mass="9535">MIHLSSDQSKTTGSDKLPSELPADETSPPSDSHLAHPETWTTGGDPATDKQKGFIHVLARQHDTKDPIPEQMSKSEASEMIEKLKRA</sequence>
<dbReference type="EMBL" id="JABELV010000063">
    <property type="protein sequence ID" value="KAG7539625.1"/>
    <property type="molecule type" value="Genomic_DNA"/>
</dbReference>
<dbReference type="Pfam" id="PF11272">
    <property type="entry name" value="DUF3072"/>
    <property type="match status" value="1"/>
</dbReference>
<accession>A0A8K0JMP8</accession>
<name>A0A8K0JMP8_9TREE</name>
<dbReference type="Proteomes" id="UP000812966">
    <property type="component" value="Unassembled WGS sequence"/>
</dbReference>
<organism evidence="2 3">
    <name type="scientific">Filobasidium floriforme</name>
    <dbReference type="NCBI Taxonomy" id="5210"/>
    <lineage>
        <taxon>Eukaryota</taxon>
        <taxon>Fungi</taxon>
        <taxon>Dikarya</taxon>
        <taxon>Basidiomycota</taxon>
        <taxon>Agaricomycotina</taxon>
        <taxon>Tremellomycetes</taxon>
        <taxon>Filobasidiales</taxon>
        <taxon>Filobasidiaceae</taxon>
        <taxon>Filobasidium</taxon>
    </lineage>
</organism>